<dbReference type="Gene3D" id="1.10.630.10">
    <property type="entry name" value="Cytochrome P450"/>
    <property type="match status" value="1"/>
</dbReference>
<name>A0A9P6X8U8_RHIOR</name>
<evidence type="ECO:0000256" key="4">
    <source>
        <dbReference type="PIRSR" id="PIRSR602401-1"/>
    </source>
</evidence>
<evidence type="ECO:0000313" key="6">
    <source>
        <dbReference type="EMBL" id="KAG1307977.1"/>
    </source>
</evidence>
<dbReference type="PRINTS" id="PR00463">
    <property type="entry name" value="EP450I"/>
</dbReference>
<evidence type="ECO:0000256" key="5">
    <source>
        <dbReference type="RuleBase" id="RU000461"/>
    </source>
</evidence>
<dbReference type="PROSITE" id="PS00086">
    <property type="entry name" value="CYTOCHROME_P450"/>
    <property type="match status" value="1"/>
</dbReference>
<dbReference type="Proteomes" id="UP000716291">
    <property type="component" value="Unassembled WGS sequence"/>
</dbReference>
<gene>
    <name evidence="6" type="ORF">G6F64_006395</name>
</gene>
<keyword evidence="3 4" id="KW-0408">Iron</keyword>
<evidence type="ECO:0000256" key="3">
    <source>
        <dbReference type="ARBA" id="ARBA00023004"/>
    </source>
</evidence>
<evidence type="ECO:0000256" key="2">
    <source>
        <dbReference type="ARBA" id="ARBA00023002"/>
    </source>
</evidence>
<feature type="binding site" description="axial binding residue" evidence="4">
    <location>
        <position position="453"/>
    </location>
    <ligand>
        <name>heme</name>
        <dbReference type="ChEBI" id="CHEBI:30413"/>
    </ligand>
    <ligandPart>
        <name>Fe</name>
        <dbReference type="ChEBI" id="CHEBI:18248"/>
    </ligandPart>
</feature>
<comment type="cofactor">
    <cofactor evidence="4">
        <name>heme</name>
        <dbReference type="ChEBI" id="CHEBI:30413"/>
    </cofactor>
</comment>
<comment type="caution">
    <text evidence="6">The sequence shown here is derived from an EMBL/GenBank/DDBJ whole genome shotgun (WGS) entry which is preliminary data.</text>
</comment>
<dbReference type="GO" id="GO:0016705">
    <property type="term" value="F:oxidoreductase activity, acting on paired donors, with incorporation or reduction of molecular oxygen"/>
    <property type="evidence" value="ECO:0007669"/>
    <property type="project" value="InterPro"/>
</dbReference>
<dbReference type="Pfam" id="PF00067">
    <property type="entry name" value="p450"/>
    <property type="match status" value="1"/>
</dbReference>
<organism evidence="6 7">
    <name type="scientific">Rhizopus oryzae</name>
    <name type="common">Mucormycosis agent</name>
    <name type="synonym">Rhizopus arrhizus var. delemar</name>
    <dbReference type="NCBI Taxonomy" id="64495"/>
    <lineage>
        <taxon>Eukaryota</taxon>
        <taxon>Fungi</taxon>
        <taxon>Fungi incertae sedis</taxon>
        <taxon>Mucoromycota</taxon>
        <taxon>Mucoromycotina</taxon>
        <taxon>Mucoromycetes</taxon>
        <taxon>Mucorales</taxon>
        <taxon>Mucorineae</taxon>
        <taxon>Rhizopodaceae</taxon>
        <taxon>Rhizopus</taxon>
    </lineage>
</organism>
<reference evidence="6" key="1">
    <citation type="journal article" date="2020" name="Microb. Genom.">
        <title>Genetic diversity of clinical and environmental Mucorales isolates obtained from an investigation of mucormycosis cases among solid organ transplant recipients.</title>
        <authorList>
            <person name="Nguyen M.H."/>
            <person name="Kaul D."/>
            <person name="Muto C."/>
            <person name="Cheng S.J."/>
            <person name="Richter R.A."/>
            <person name="Bruno V.M."/>
            <person name="Liu G."/>
            <person name="Beyhan S."/>
            <person name="Sundermann A.J."/>
            <person name="Mounaud S."/>
            <person name="Pasculle A.W."/>
            <person name="Nierman W.C."/>
            <person name="Driscoll E."/>
            <person name="Cumbie R."/>
            <person name="Clancy C.J."/>
            <person name="Dupont C.L."/>
        </authorList>
    </citation>
    <scope>NUCLEOTIDE SEQUENCE</scope>
    <source>
        <strain evidence="6">GL11</strain>
    </source>
</reference>
<dbReference type="SUPFAM" id="SSF48264">
    <property type="entry name" value="Cytochrome P450"/>
    <property type="match status" value="1"/>
</dbReference>
<protein>
    <recommendedName>
        <fullName evidence="8">Cytochrome P450</fullName>
    </recommendedName>
</protein>
<sequence length="519" mass="59025">MDYYRELLKVDRPERYTTLLGAAVATVATALFVKSVVNKSKEYKSPGGREIPSPKGDYFYLGHLPLLGKRPGLTITKWHQELGPLFRIKVGSQNWVFVGDVEAAHELLVSKGSATAGRPEMTYLTKVHSPDYGKKWKEARNAILHILSPKSVESLSHILDREAQQVVDIMREQAKVDEEVDPHLFTRLAGMNLMLAIAYGVPGAKSVEEPDFKKVEYFSTMAMRFSSPSEDFSVIFPSLKFLDVILRKEKRMIDFRDKEFFPYVRNTIKLARESKEDSLVKKMDEIRKEYGLDEQSLLCLLSETLTAGTDTTSVSTAWAIGILCHHPEVQKKLCDEIDAFIRKHGRQPAFSDREELPYFIAFEKECLRFRAPTDLGLPHKVLKDVVYKDYIIPKGHIIYVNVHTLHNDPQVFPEPEKFIPERFLNDTRSMYASSNGAIQNRDHFAFGWGRRICPGIYLAESQIFHLLTKILATSTIEPAISSTGEKIYPDLDNVIDTGITVGPVPFKIRLVERMDRALA</sequence>
<dbReference type="PANTHER" id="PTHR46300:SF11">
    <property type="entry name" value="OXIDOREDUCTASE, PUTATIVE-RELATED"/>
    <property type="match status" value="1"/>
</dbReference>
<keyword evidence="1 4" id="KW-0479">Metal-binding</keyword>
<dbReference type="GO" id="GO:0004497">
    <property type="term" value="F:monooxygenase activity"/>
    <property type="evidence" value="ECO:0007669"/>
    <property type="project" value="UniProtKB-KW"/>
</dbReference>
<evidence type="ECO:0000313" key="7">
    <source>
        <dbReference type="Proteomes" id="UP000716291"/>
    </source>
</evidence>
<evidence type="ECO:0008006" key="8">
    <source>
        <dbReference type="Google" id="ProtNLM"/>
    </source>
</evidence>
<keyword evidence="2 5" id="KW-0560">Oxidoreductase</keyword>
<keyword evidence="7" id="KW-1185">Reference proteome</keyword>
<proteinExistence type="inferred from homology"/>
<dbReference type="PRINTS" id="PR00385">
    <property type="entry name" value="P450"/>
</dbReference>
<comment type="similarity">
    <text evidence="5">Belongs to the cytochrome P450 family.</text>
</comment>
<dbReference type="GO" id="GO:0005506">
    <property type="term" value="F:iron ion binding"/>
    <property type="evidence" value="ECO:0007669"/>
    <property type="project" value="InterPro"/>
</dbReference>
<dbReference type="OrthoDB" id="1103324at2759"/>
<dbReference type="PANTHER" id="PTHR46300">
    <property type="entry name" value="P450, PUTATIVE (EUROFUNG)-RELATED-RELATED"/>
    <property type="match status" value="1"/>
</dbReference>
<keyword evidence="4 5" id="KW-0349">Heme</keyword>
<dbReference type="InterPro" id="IPR001128">
    <property type="entry name" value="Cyt_P450"/>
</dbReference>
<keyword evidence="5" id="KW-0503">Monooxygenase</keyword>
<dbReference type="InterPro" id="IPR036396">
    <property type="entry name" value="Cyt_P450_sf"/>
</dbReference>
<dbReference type="EMBL" id="JAANQT010000851">
    <property type="protein sequence ID" value="KAG1307977.1"/>
    <property type="molecule type" value="Genomic_DNA"/>
</dbReference>
<dbReference type="GO" id="GO:0020037">
    <property type="term" value="F:heme binding"/>
    <property type="evidence" value="ECO:0007669"/>
    <property type="project" value="InterPro"/>
</dbReference>
<dbReference type="InterPro" id="IPR002401">
    <property type="entry name" value="Cyt_P450_E_grp-I"/>
</dbReference>
<dbReference type="InterPro" id="IPR050364">
    <property type="entry name" value="Cytochrome_P450_fung"/>
</dbReference>
<evidence type="ECO:0000256" key="1">
    <source>
        <dbReference type="ARBA" id="ARBA00022723"/>
    </source>
</evidence>
<dbReference type="AlphaFoldDB" id="A0A9P6X8U8"/>
<accession>A0A9P6X8U8</accession>
<dbReference type="InterPro" id="IPR017972">
    <property type="entry name" value="Cyt_P450_CS"/>
</dbReference>